<evidence type="ECO:0000256" key="2">
    <source>
        <dbReference type="ARBA" id="ARBA00022604"/>
    </source>
</evidence>
<dbReference type="GO" id="GO:0009742">
    <property type="term" value="P:brassinosteroid mediated signaling pathway"/>
    <property type="evidence" value="ECO:0007669"/>
    <property type="project" value="UniProtKB-UniRule"/>
</dbReference>
<protein>
    <recommendedName>
        <fullName evidence="7">Protein BZR1 homolog</fullName>
    </recommendedName>
    <alternativeName>
        <fullName evidence="7">Protein BRASSINAZOLE-RESISTANT 1 homolog</fullName>
    </alternativeName>
</protein>
<dbReference type="InterPro" id="IPR033264">
    <property type="entry name" value="BZR"/>
</dbReference>
<name>A0A1D6JN70_MAIZE</name>
<dbReference type="Pfam" id="PF05687">
    <property type="entry name" value="BES1_N"/>
    <property type="match status" value="1"/>
</dbReference>
<dbReference type="InterPro" id="IPR008540">
    <property type="entry name" value="BES1_N"/>
</dbReference>
<evidence type="ECO:0000256" key="1">
    <source>
        <dbReference type="ARBA" id="ARBA00005909"/>
    </source>
</evidence>
<dbReference type="AlphaFoldDB" id="A0A1D6JN70"/>
<dbReference type="PANTHER" id="PTHR31506">
    <property type="entry name" value="BES1/BZR1 HOMOLOG PROTEIN 3-RELATED"/>
    <property type="match status" value="1"/>
</dbReference>
<keyword evidence="6 7" id="KW-0804">Transcription</keyword>
<evidence type="ECO:0000259" key="9">
    <source>
        <dbReference type="Pfam" id="PF05687"/>
    </source>
</evidence>
<dbReference type="GO" id="GO:0003700">
    <property type="term" value="F:DNA-binding transcription factor activity"/>
    <property type="evidence" value="ECO:0007669"/>
    <property type="project" value="UniProtKB-UniRule"/>
</dbReference>
<dbReference type="GO" id="GO:0003677">
    <property type="term" value="F:DNA binding"/>
    <property type="evidence" value="ECO:0007669"/>
    <property type="project" value="UniProtKB-UniRule"/>
</dbReference>
<proteinExistence type="inferred from homology"/>
<dbReference type="EMBL" id="CM007647">
    <property type="protein sequence ID" value="ONL93486.1"/>
    <property type="molecule type" value="Genomic_DNA"/>
</dbReference>
<dbReference type="OMA" id="QVAPHGF"/>
<evidence type="ECO:0000313" key="10">
    <source>
        <dbReference type="EMBL" id="ONL93486.1"/>
    </source>
</evidence>
<evidence type="ECO:0000256" key="4">
    <source>
        <dbReference type="ARBA" id="ARBA00023015"/>
    </source>
</evidence>
<feature type="region of interest" description="Disordered" evidence="8">
    <location>
        <begin position="1"/>
        <end position="42"/>
    </location>
</feature>
<sequence length="380" mass="39132">MNGGEGEGGGAGSGAAAGGAGAGTPRVPTWRERENNRRRERRRRAIASKIFTGLRAHGNYALRRHCDNNDVLKALCEEAGWTVEPDGTTYRKARGCKPPGSRDPYTAAFIPGGMVSCPVSPRAYNGLSYPSSPSHVGGRGSSFFYGGAGSSRGVVIGGGVGGLPWLNNLSRYSDDASYADDYSFSAPVTPQNGSPPRRKMARWASGNAAAGSNVQSPWAASPGPSRYASLPVTMPHTPVHGEAVAADPVSLLTGLQISAAAANKPPAYSMFDFDAGSYSSRPGQSSDGAAWAAASSRGAAGDGDAQVAPHGFSFGWSGGPAFSAWEGEKASVAFNAWEGEKASGAFSAWEGEKVSDEYVDEGDLELTLGNSRAGAGADRA</sequence>
<keyword evidence="5 7" id="KW-0238">DNA-binding</keyword>
<dbReference type="InParanoid" id="A0A1D6JN70"/>
<dbReference type="ExpressionAtlas" id="A0A1D6JN70">
    <property type="expression patterns" value="baseline"/>
</dbReference>
<reference evidence="10" key="1">
    <citation type="submission" date="2015-12" db="EMBL/GenBank/DDBJ databases">
        <title>Update maize B73 reference genome by single molecule sequencing technologies.</title>
        <authorList>
            <consortium name="Maize Genome Sequencing Project"/>
            <person name="Ware D."/>
        </authorList>
    </citation>
    <scope>NUCLEOTIDE SEQUENCE [LARGE SCALE GENOMIC DNA]</scope>
    <source>
        <tissue evidence="10">Seedling</tissue>
    </source>
</reference>
<keyword evidence="3 7" id="KW-1070">Brassinosteroid signaling pathway</keyword>
<dbReference type="PANTHER" id="PTHR31506:SF22">
    <property type="entry name" value="PROTEIN BRASSINAZOLE-RESISTANT 2"/>
    <property type="match status" value="1"/>
</dbReference>
<evidence type="ECO:0000256" key="5">
    <source>
        <dbReference type="ARBA" id="ARBA00023125"/>
    </source>
</evidence>
<dbReference type="eggNOG" id="ENOG502QQEG">
    <property type="taxonomic scope" value="Eukaryota"/>
</dbReference>
<evidence type="ECO:0000256" key="7">
    <source>
        <dbReference type="RuleBase" id="RU369040"/>
    </source>
</evidence>
<keyword evidence="4 7" id="KW-0805">Transcription regulation</keyword>
<feature type="domain" description="BES1/BZR1 plant transcription factor N-terminal" evidence="9">
    <location>
        <begin position="24"/>
        <end position="102"/>
    </location>
</feature>
<comment type="subcellular location">
    <subcellularLocation>
        <location evidence="7">Nucleus</location>
    </subcellularLocation>
</comment>
<gene>
    <name evidence="10" type="ORF">ZEAMMB73_Zm00001d027587</name>
</gene>
<organism evidence="10">
    <name type="scientific">Zea mays</name>
    <name type="common">Maize</name>
    <dbReference type="NCBI Taxonomy" id="4577"/>
    <lineage>
        <taxon>Eukaryota</taxon>
        <taxon>Viridiplantae</taxon>
        <taxon>Streptophyta</taxon>
        <taxon>Embryophyta</taxon>
        <taxon>Tracheophyta</taxon>
        <taxon>Spermatophyta</taxon>
        <taxon>Magnoliopsida</taxon>
        <taxon>Liliopsida</taxon>
        <taxon>Poales</taxon>
        <taxon>Poaceae</taxon>
        <taxon>PACMAD clade</taxon>
        <taxon>Panicoideae</taxon>
        <taxon>Andropogonodae</taxon>
        <taxon>Andropogoneae</taxon>
        <taxon>Tripsacinae</taxon>
        <taxon>Zea</taxon>
    </lineage>
</organism>
<evidence type="ECO:0000256" key="8">
    <source>
        <dbReference type="SAM" id="MobiDB-lite"/>
    </source>
</evidence>
<dbReference type="GO" id="GO:0005634">
    <property type="term" value="C:nucleus"/>
    <property type="evidence" value="ECO:0007669"/>
    <property type="project" value="UniProtKB-SubCell"/>
</dbReference>
<feature type="compositionally biased region" description="Gly residues" evidence="8">
    <location>
        <begin position="1"/>
        <end position="22"/>
    </location>
</feature>
<comment type="function">
    <text evidence="7">Functions in brassinosteroid signaling. May function as transcriptional repressor.</text>
</comment>
<comment type="similarity">
    <text evidence="1 7">Belongs to the BZR/LAT61 family.</text>
</comment>
<dbReference type="PaxDb" id="4577-GRMZM2G152172_P01"/>
<accession>A0A1D6JN70</accession>
<dbReference type="GO" id="GO:0006351">
    <property type="term" value="P:DNA-templated transcription"/>
    <property type="evidence" value="ECO:0007669"/>
    <property type="project" value="InterPro"/>
</dbReference>
<keyword evidence="2" id="KW-0341">Growth regulation</keyword>
<evidence type="ECO:0000256" key="3">
    <source>
        <dbReference type="ARBA" id="ARBA00022626"/>
    </source>
</evidence>
<evidence type="ECO:0000256" key="6">
    <source>
        <dbReference type="ARBA" id="ARBA00023163"/>
    </source>
</evidence>
<dbReference type="SMR" id="A0A1D6JN70"/>